<dbReference type="RefSeq" id="XP_005090829.1">
    <property type="nucleotide sequence ID" value="XM_005090772.2"/>
</dbReference>
<dbReference type="Proteomes" id="UP000694888">
    <property type="component" value="Unplaced"/>
</dbReference>
<evidence type="ECO:0000313" key="2">
    <source>
        <dbReference type="Proteomes" id="UP000694888"/>
    </source>
</evidence>
<evidence type="ECO:0000259" key="1">
    <source>
        <dbReference type="PROSITE" id="PS50213"/>
    </source>
</evidence>
<proteinExistence type="predicted"/>
<dbReference type="InterPro" id="IPR036378">
    <property type="entry name" value="FAS1_dom_sf"/>
</dbReference>
<dbReference type="PROSITE" id="PS50213">
    <property type="entry name" value="FAS1"/>
    <property type="match status" value="1"/>
</dbReference>
<dbReference type="InterPro" id="IPR000782">
    <property type="entry name" value="FAS1_domain"/>
</dbReference>
<sequence length="119" mass="13077">MDAHCADKKLYLESADGLVRSHVEVLDVGVVNGVAHVISNVLATPTFTLWDVVSDIPELSRLKTLITKEFPELRNNLSTHSKRPMTAFLPADTAMDKVMGQVNTMLLNSRDTLVEVSSV</sequence>
<accession>A0ABM0JCY3</accession>
<dbReference type="Gene3D" id="2.30.180.10">
    <property type="entry name" value="FAS1 domain"/>
    <property type="match status" value="1"/>
</dbReference>
<protein>
    <submittedName>
        <fullName evidence="3">Uncharacterized protein LOC101850694</fullName>
    </submittedName>
</protein>
<gene>
    <name evidence="3" type="primary">LOC101850694</name>
</gene>
<name>A0ABM0JCY3_APLCA</name>
<keyword evidence="2" id="KW-1185">Reference proteome</keyword>
<dbReference type="GeneID" id="101850694"/>
<reference evidence="3" key="1">
    <citation type="submission" date="2025-08" db="UniProtKB">
        <authorList>
            <consortium name="RefSeq"/>
        </authorList>
    </citation>
    <scope>IDENTIFICATION</scope>
</reference>
<organism evidence="2 3">
    <name type="scientific">Aplysia californica</name>
    <name type="common">California sea hare</name>
    <dbReference type="NCBI Taxonomy" id="6500"/>
    <lineage>
        <taxon>Eukaryota</taxon>
        <taxon>Metazoa</taxon>
        <taxon>Spiralia</taxon>
        <taxon>Lophotrochozoa</taxon>
        <taxon>Mollusca</taxon>
        <taxon>Gastropoda</taxon>
        <taxon>Heterobranchia</taxon>
        <taxon>Euthyneura</taxon>
        <taxon>Tectipleura</taxon>
        <taxon>Aplysiida</taxon>
        <taxon>Aplysioidea</taxon>
        <taxon>Aplysiidae</taxon>
        <taxon>Aplysia</taxon>
    </lineage>
</organism>
<feature type="domain" description="FAS1" evidence="1">
    <location>
        <begin position="46"/>
        <end position="119"/>
    </location>
</feature>
<evidence type="ECO:0000313" key="3">
    <source>
        <dbReference type="RefSeq" id="XP_005090829.1"/>
    </source>
</evidence>
<dbReference type="SUPFAM" id="SSF82153">
    <property type="entry name" value="FAS1 domain"/>
    <property type="match status" value="1"/>
</dbReference>